<keyword evidence="1" id="KW-0479">Metal-binding</keyword>
<dbReference type="PROSITE" id="PS50158">
    <property type="entry name" value="ZF_CCHC"/>
    <property type="match status" value="1"/>
</dbReference>
<dbReference type="SUPFAM" id="SSF57756">
    <property type="entry name" value="Retrovirus zinc finger-like domains"/>
    <property type="match status" value="1"/>
</dbReference>
<dbReference type="EMBL" id="BSXT01019140">
    <property type="protein sequence ID" value="GMG17895.1"/>
    <property type="molecule type" value="Genomic_DNA"/>
</dbReference>
<dbReference type="Pfam" id="PF07727">
    <property type="entry name" value="RVT_2"/>
    <property type="match status" value="1"/>
</dbReference>
<dbReference type="PANTHER" id="PTHR47592">
    <property type="entry name" value="PBF68 PROTEIN"/>
    <property type="match status" value="1"/>
</dbReference>
<comment type="caution">
    <text evidence="3">The sequence shown here is derived from an EMBL/GenBank/DDBJ whole genome shotgun (WGS) entry which is preliminary data.</text>
</comment>
<dbReference type="GO" id="GO:0008270">
    <property type="term" value="F:zinc ion binding"/>
    <property type="evidence" value="ECO:0007669"/>
    <property type="project" value="UniProtKB-KW"/>
</dbReference>
<dbReference type="InterPro" id="IPR001878">
    <property type="entry name" value="Znf_CCHC"/>
</dbReference>
<dbReference type="InterPro" id="IPR036875">
    <property type="entry name" value="Znf_CCHC_sf"/>
</dbReference>
<dbReference type="Gene3D" id="4.10.60.10">
    <property type="entry name" value="Zinc finger, CCHC-type"/>
    <property type="match status" value="1"/>
</dbReference>
<protein>
    <submittedName>
        <fullName evidence="3">Unnamed protein product</fullName>
    </submittedName>
</protein>
<dbReference type="Pfam" id="PF22936">
    <property type="entry name" value="Pol_BBD"/>
    <property type="match status" value="1"/>
</dbReference>
<reference evidence="3" key="1">
    <citation type="submission" date="2023-04" db="EMBL/GenBank/DDBJ databases">
        <title>Phytophthora fragariaefolia NBRC 109709.</title>
        <authorList>
            <person name="Ichikawa N."/>
            <person name="Sato H."/>
            <person name="Tonouchi N."/>
        </authorList>
    </citation>
    <scope>NUCLEOTIDE SEQUENCE</scope>
    <source>
        <strain evidence="3">NBRC 109709</strain>
    </source>
</reference>
<dbReference type="AlphaFoldDB" id="A0A9W6YRG9"/>
<evidence type="ECO:0000313" key="3">
    <source>
        <dbReference type="EMBL" id="GMG17895.1"/>
    </source>
</evidence>
<dbReference type="SMART" id="SM00343">
    <property type="entry name" value="ZnF_C2HC"/>
    <property type="match status" value="1"/>
</dbReference>
<dbReference type="Proteomes" id="UP001165121">
    <property type="component" value="Unassembled WGS sequence"/>
</dbReference>
<accession>A0A9W6YRG9</accession>
<name>A0A9W6YRG9_9STRA</name>
<dbReference type="GO" id="GO:0003676">
    <property type="term" value="F:nucleic acid binding"/>
    <property type="evidence" value="ECO:0007669"/>
    <property type="project" value="InterPro"/>
</dbReference>
<keyword evidence="4" id="KW-1185">Reference proteome</keyword>
<organism evidence="3 4">
    <name type="scientific">Phytophthora fragariaefolia</name>
    <dbReference type="NCBI Taxonomy" id="1490495"/>
    <lineage>
        <taxon>Eukaryota</taxon>
        <taxon>Sar</taxon>
        <taxon>Stramenopiles</taxon>
        <taxon>Oomycota</taxon>
        <taxon>Peronosporomycetes</taxon>
        <taxon>Peronosporales</taxon>
        <taxon>Peronosporaceae</taxon>
        <taxon>Phytophthora</taxon>
    </lineage>
</organism>
<dbReference type="InterPro" id="IPR013103">
    <property type="entry name" value="RVT_2"/>
</dbReference>
<keyword evidence="1" id="KW-0863">Zinc-finger</keyword>
<gene>
    <name evidence="3" type="ORF">Pfra01_003043400</name>
</gene>
<sequence length="806" mass="87530">MSRVIYSTLRRSGVSKVKQHEGMTLGELRGYAQVGRKAAWHSSQLDSLFLSPSSAQVPPKLPTYATCYEFQHSDRLHYQASQGRRLWLLRLGAATPVTLLVLAELECYKLSLSDAEKKSNFLQSLGPDWNGYIGTLEACGSMEELFIKAAAEAGHRSTQAQRSKHGGSQAVGSGNTFAVSSHGKQGAKKGKCYNCGKRGHFKMECKSKKQFGATFGNAAASEDSNDEAETGFIFQVFTQTPGADWIIDSGASSHMTGTSIFLSNLHEMASSVVVTTASGTTLTAADSGKALLPLITGGFCTLDSVLHLPGLQLNLVSLSKVGAAGLAATFDHERCVINSGGAKLVATRRSSGPYVVTTPSAGTCAEVDYASGGGSVNLAIWHTRLGHLNARDLKALLKAGDIAMTTTQLRPCKGCAAGNLASLPFPAKKPRDLKRGQVLITTDYVGPTKTTSWDGFTGMVSMTIEPYHLAAVFPVKDKTSVTQLRALRECIANLNLEVPEAHVAVLKSDYAAQYIGGEITEFCNKNMIAQDSARPTEVDSRTANGIFIAYEKSGSYRFWVPSGHGGSVSVVLSHTAVFESSVTKSMTITLDGDLPASAQQVVASDQVPTDLGAIQEDVTITRIKKESVQNLKFEKSHNTQELALVSELQDPLTLQEAMARPDVEQWRKAINEELESLTRNGTYEEGFRPGNVRPVQTQWVFHRKTLADVSLDKYKARLVAKDFTQQFGVDYTETFSPVVRHDSIRTILALAVQLNWEHLQLDVQTAFLNSDLSEVIYVTPPADESDDKVWRQRKALYGLKQAARAW</sequence>
<evidence type="ECO:0000313" key="4">
    <source>
        <dbReference type="Proteomes" id="UP001165121"/>
    </source>
</evidence>
<evidence type="ECO:0000259" key="2">
    <source>
        <dbReference type="PROSITE" id="PS50158"/>
    </source>
</evidence>
<dbReference type="InterPro" id="IPR054722">
    <property type="entry name" value="PolX-like_BBD"/>
</dbReference>
<feature type="domain" description="CCHC-type" evidence="2">
    <location>
        <begin position="191"/>
        <end position="207"/>
    </location>
</feature>
<dbReference type="OrthoDB" id="95475at2759"/>
<keyword evidence="1" id="KW-0862">Zinc</keyword>
<proteinExistence type="predicted"/>
<evidence type="ECO:0000256" key="1">
    <source>
        <dbReference type="PROSITE-ProRule" id="PRU00047"/>
    </source>
</evidence>
<dbReference type="PANTHER" id="PTHR47592:SF27">
    <property type="entry name" value="OS08G0421700 PROTEIN"/>
    <property type="match status" value="1"/>
</dbReference>